<proteinExistence type="predicted"/>
<reference evidence="1 2" key="1">
    <citation type="submission" date="2019-05" db="EMBL/GenBank/DDBJ databases">
        <authorList>
            <person name="Kim R."/>
            <person name="Haleblian K.L."/>
            <person name="Torres C.-L.T."/>
            <person name="Chong M.Y."/>
            <person name="Duong K."/>
            <person name="Lee C."/>
            <person name="Lai L.T."/>
            <person name="Ballew A.S."/>
            <person name="Ly A.M."/>
            <person name="Wu S."/>
            <person name="Ngo R.T."/>
            <person name="Freise A.C."/>
            <person name="Reddi K."/>
            <person name="Moberg-Parker J."/>
            <person name="Garlena R.A."/>
            <person name="Russell D.A."/>
            <person name="Pope W.H."/>
            <person name="Jacobs-Sera D."/>
            <person name="Hatfull G.F."/>
        </authorList>
    </citation>
    <scope>NUCLEOTIDE SEQUENCE [LARGE SCALE GENOMIC DNA]</scope>
</reference>
<dbReference type="Proteomes" id="UP000318419">
    <property type="component" value="Genome"/>
</dbReference>
<protein>
    <submittedName>
        <fullName evidence="1">Uncharacterized protein</fullName>
    </submittedName>
</protein>
<evidence type="ECO:0000313" key="1">
    <source>
        <dbReference type="EMBL" id="QDF19808.1"/>
    </source>
</evidence>
<dbReference type="KEGG" id="vg:80019466"/>
<dbReference type="EMBL" id="MK977707">
    <property type="protein sequence ID" value="QDF19808.1"/>
    <property type="molecule type" value="Genomic_DNA"/>
</dbReference>
<dbReference type="GeneID" id="80019466"/>
<name>A0A4Y6EM82_9CAUD</name>
<sequence length="85" mass="9553">MSDAQNLIADVLRAHQQADEYGYPVEECRCGATFWCDYAEHVAAEIDRALGTLRRETCMVMRHTGAFEMGVPEPATRFVSGWSEP</sequence>
<dbReference type="RefSeq" id="YP_010754865.1">
    <property type="nucleotide sequence ID" value="NC_073464.1"/>
</dbReference>
<keyword evidence="2" id="KW-1185">Reference proteome</keyword>
<accession>A0A4Y6EM82</accession>
<organism evidence="1 2">
    <name type="scientific">Mycobacterium phage LilSpotty</name>
    <dbReference type="NCBI Taxonomy" id="2588512"/>
    <lineage>
        <taxon>Viruses</taxon>
        <taxon>Duplodnaviria</taxon>
        <taxon>Heunggongvirae</taxon>
        <taxon>Uroviricota</taxon>
        <taxon>Caudoviricetes</taxon>
        <taxon>Lilspottyvirus</taxon>
        <taxon>Lilspottyvirus lilspotty</taxon>
    </lineage>
</organism>
<evidence type="ECO:0000313" key="2">
    <source>
        <dbReference type="Proteomes" id="UP000318419"/>
    </source>
</evidence>
<gene>
    <name evidence="1" type="primary">76</name>
    <name evidence="1" type="ORF">SEA_LILSPOTTY_76</name>
</gene>